<proteinExistence type="predicted"/>
<keyword evidence="1" id="KW-0813">Transport</keyword>
<feature type="domain" description="ABC transporter" evidence="7">
    <location>
        <begin position="4"/>
        <end position="209"/>
    </location>
</feature>
<evidence type="ECO:0000256" key="1">
    <source>
        <dbReference type="ARBA" id="ARBA00022448"/>
    </source>
</evidence>
<evidence type="ECO:0000313" key="8">
    <source>
        <dbReference type="EMBL" id="SVA58418.1"/>
    </source>
</evidence>
<dbReference type="GO" id="GO:0016887">
    <property type="term" value="F:ATP hydrolysis activity"/>
    <property type="evidence" value="ECO:0007669"/>
    <property type="project" value="InterPro"/>
</dbReference>
<dbReference type="AlphaFoldDB" id="A0A381X1K5"/>
<accession>A0A381X1K5</accession>
<evidence type="ECO:0000259" key="7">
    <source>
        <dbReference type="PROSITE" id="PS50893"/>
    </source>
</evidence>
<keyword evidence="3" id="KW-0201">Cytochrome c-type biogenesis</keyword>
<dbReference type="PANTHER" id="PTHR43499">
    <property type="entry name" value="ABC TRANSPORTER I FAMILY MEMBER 1"/>
    <property type="match status" value="1"/>
</dbReference>
<dbReference type="GO" id="GO:0017004">
    <property type="term" value="P:cytochrome complex assembly"/>
    <property type="evidence" value="ECO:0007669"/>
    <property type="project" value="UniProtKB-KW"/>
</dbReference>
<keyword evidence="6" id="KW-0472">Membrane</keyword>
<dbReference type="InterPro" id="IPR027417">
    <property type="entry name" value="P-loop_NTPase"/>
</dbReference>
<organism evidence="8">
    <name type="scientific">marine metagenome</name>
    <dbReference type="NCBI Taxonomy" id="408172"/>
    <lineage>
        <taxon>unclassified sequences</taxon>
        <taxon>metagenomes</taxon>
        <taxon>ecological metagenomes</taxon>
    </lineage>
</organism>
<dbReference type="PROSITE" id="PS50893">
    <property type="entry name" value="ABC_TRANSPORTER_2"/>
    <property type="match status" value="1"/>
</dbReference>
<evidence type="ECO:0000256" key="4">
    <source>
        <dbReference type="ARBA" id="ARBA00022840"/>
    </source>
</evidence>
<reference evidence="8" key="1">
    <citation type="submission" date="2018-05" db="EMBL/GenBank/DDBJ databases">
        <authorList>
            <person name="Lanie J.A."/>
            <person name="Ng W.-L."/>
            <person name="Kazmierczak K.M."/>
            <person name="Andrzejewski T.M."/>
            <person name="Davidsen T.M."/>
            <person name="Wayne K.J."/>
            <person name="Tettelin H."/>
            <person name="Glass J.I."/>
            <person name="Rusch D."/>
            <person name="Podicherti R."/>
            <person name="Tsui H.-C.T."/>
            <person name="Winkler M.E."/>
        </authorList>
    </citation>
    <scope>NUCLEOTIDE SEQUENCE</scope>
</reference>
<dbReference type="InterPro" id="IPR005895">
    <property type="entry name" value="ABC_transptr_haem_export_CcmA"/>
</dbReference>
<evidence type="ECO:0000256" key="3">
    <source>
        <dbReference type="ARBA" id="ARBA00022748"/>
    </source>
</evidence>
<keyword evidence="4" id="KW-0067">ATP-binding</keyword>
<keyword evidence="5" id="KW-1278">Translocase</keyword>
<dbReference type="InterPro" id="IPR003593">
    <property type="entry name" value="AAA+_ATPase"/>
</dbReference>
<dbReference type="PANTHER" id="PTHR43499:SF1">
    <property type="entry name" value="ABC TRANSPORTER I FAMILY MEMBER 1"/>
    <property type="match status" value="1"/>
</dbReference>
<evidence type="ECO:0000256" key="5">
    <source>
        <dbReference type="ARBA" id="ARBA00022967"/>
    </source>
</evidence>
<dbReference type="Pfam" id="PF00005">
    <property type="entry name" value="ABC_tran"/>
    <property type="match status" value="1"/>
</dbReference>
<dbReference type="GO" id="GO:0005524">
    <property type="term" value="F:ATP binding"/>
    <property type="evidence" value="ECO:0007669"/>
    <property type="project" value="UniProtKB-KW"/>
</dbReference>
<dbReference type="NCBIfam" id="NF010061">
    <property type="entry name" value="PRK13538.1"/>
    <property type="match status" value="1"/>
</dbReference>
<dbReference type="InterPro" id="IPR003439">
    <property type="entry name" value="ABC_transporter-like_ATP-bd"/>
</dbReference>
<dbReference type="EMBL" id="UINC01013538">
    <property type="protein sequence ID" value="SVA58418.1"/>
    <property type="molecule type" value="Genomic_DNA"/>
</dbReference>
<protein>
    <recommendedName>
        <fullName evidence="7">ABC transporter domain-containing protein</fullName>
    </recommendedName>
</protein>
<dbReference type="NCBIfam" id="TIGR01189">
    <property type="entry name" value="ccmA"/>
    <property type="match status" value="1"/>
</dbReference>
<dbReference type="SUPFAM" id="SSF52540">
    <property type="entry name" value="P-loop containing nucleoside triphosphate hydrolases"/>
    <property type="match status" value="1"/>
</dbReference>
<name>A0A381X1K5_9ZZZZ</name>
<dbReference type="GO" id="GO:0022857">
    <property type="term" value="F:transmembrane transporter activity"/>
    <property type="evidence" value="ECO:0007669"/>
    <property type="project" value="InterPro"/>
</dbReference>
<dbReference type="Gene3D" id="3.40.50.300">
    <property type="entry name" value="P-loop containing nucleotide triphosphate hydrolases"/>
    <property type="match status" value="1"/>
</dbReference>
<sequence length="209" mass="23512">MSKFSINNLECIRQNNILFKGLNLTIEDGGLLQINGANGSGKSSLLQICTGLIQVTTGEVLWNNININQYRYEFQSNILYIGHANAIKATLTVEENMRIIHSLTGSKSKINYSTILKKIGMSGMNKIFTYNMSAGQKRRLGLTRLFMTKSKLWFLDEPFNALDKEGKKIIENLIINHCAKGGITIFTTHQKIEIDGHPLQSIHLRNNNV</sequence>
<evidence type="ECO:0000256" key="6">
    <source>
        <dbReference type="ARBA" id="ARBA00023136"/>
    </source>
</evidence>
<evidence type="ECO:0000256" key="2">
    <source>
        <dbReference type="ARBA" id="ARBA00022741"/>
    </source>
</evidence>
<gene>
    <name evidence="8" type="ORF">METZ01_LOCUS111272</name>
</gene>
<dbReference type="SMART" id="SM00382">
    <property type="entry name" value="AAA"/>
    <property type="match status" value="1"/>
</dbReference>
<keyword evidence="2" id="KW-0547">Nucleotide-binding</keyword>